<dbReference type="InterPro" id="IPR013783">
    <property type="entry name" value="Ig-like_fold"/>
</dbReference>
<dbReference type="PANTHER" id="PTHR31339">
    <property type="entry name" value="PECTIN LYASE-RELATED"/>
    <property type="match status" value="1"/>
</dbReference>
<dbReference type="CDD" id="cd00063">
    <property type="entry name" value="FN3"/>
    <property type="match status" value="1"/>
</dbReference>
<evidence type="ECO:0000313" key="9">
    <source>
        <dbReference type="Proteomes" id="UP000191154"/>
    </source>
</evidence>
<evidence type="ECO:0000256" key="1">
    <source>
        <dbReference type="ARBA" id="ARBA00008834"/>
    </source>
</evidence>
<evidence type="ECO:0000256" key="2">
    <source>
        <dbReference type="ARBA" id="ARBA00022801"/>
    </source>
</evidence>
<dbReference type="InterPro" id="IPR000743">
    <property type="entry name" value="Glyco_hydro_28"/>
</dbReference>
<dbReference type="GO" id="GO:0005975">
    <property type="term" value="P:carbohydrate metabolic process"/>
    <property type="evidence" value="ECO:0007669"/>
    <property type="project" value="InterPro"/>
</dbReference>
<dbReference type="Gene3D" id="2.160.20.10">
    <property type="entry name" value="Single-stranded right-handed beta-helix, Pectin lyase-like"/>
    <property type="match status" value="1"/>
</dbReference>
<dbReference type="SMART" id="SM00060">
    <property type="entry name" value="FN3"/>
    <property type="match status" value="1"/>
</dbReference>
<dbReference type="AlphaFoldDB" id="A0A1S8NDA7"/>
<dbReference type="GO" id="GO:0004650">
    <property type="term" value="F:polygalacturonase activity"/>
    <property type="evidence" value="ECO:0007669"/>
    <property type="project" value="InterPro"/>
</dbReference>
<dbReference type="InterPro" id="IPR011050">
    <property type="entry name" value="Pectin_lyase_fold/virulence"/>
</dbReference>
<dbReference type="SUPFAM" id="SSF51126">
    <property type="entry name" value="Pectin lyase-like"/>
    <property type="match status" value="1"/>
</dbReference>
<evidence type="ECO:0000256" key="4">
    <source>
        <dbReference type="RuleBase" id="RU361169"/>
    </source>
</evidence>
<evidence type="ECO:0000256" key="3">
    <source>
        <dbReference type="ARBA" id="ARBA00023295"/>
    </source>
</evidence>
<evidence type="ECO:0000313" key="8">
    <source>
        <dbReference type="EMBL" id="OOM14465.1"/>
    </source>
</evidence>
<dbReference type="InterPro" id="IPR003961">
    <property type="entry name" value="FN3_dom"/>
</dbReference>
<accession>A0A1S8NDA7</accession>
<dbReference type="Pfam" id="PF00041">
    <property type="entry name" value="fn3"/>
    <property type="match status" value="1"/>
</dbReference>
<dbReference type="GO" id="GO:0033917">
    <property type="term" value="F:exo-poly-alpha-galacturonosidase activity"/>
    <property type="evidence" value="ECO:0007669"/>
    <property type="project" value="UniProtKB-EC"/>
</dbReference>
<evidence type="ECO:0000256" key="5">
    <source>
        <dbReference type="SAM" id="SignalP"/>
    </source>
</evidence>
<sequence length="602" mass="62806">MIKVIKFKEKTKVLIAAATVLMCTYNLNTYDANAASTSSSTISSIAASAVADSTTTSNTLQVSVIAHDNNTISLAWQKPANYSNITDYKVYMNGSLIGSANDNNNSQAKKFIDNFYKDSSNSSAVKINMHNYVATGLTSNTSYNFVIKGVDSKGNVLTQSDAVTQSTDADPKVFDVTKYGAVGDGTTINTKAIQAAIDACTTGGEVLIPAGKTFKTGAIWLKDNMILKVEGEILGSENAKDYSSAEHPVASGGKNNALINAAGTSSVQSLKIVGTGTIDGNGWKQSSSQNGIPISAKSSISTVTQNGILAANEYNSGVQAGLSSTAAYATRSNLISLNKVNNVYIGDGLSLQNPSFHTIGTGNGSNVVINGALVKTFDCNNADGLNFSSQGLIVMNSVFDTGDDDINFAAGRGLADEKNRSAVRNIWIFNNYFAHGHGAVVAGSYTAAGIEDILAEDNVLNGTGSGLRCKSAKGVGGGAQDITFRDSALKNITDGQGQPFIFTSAYSDSGSVGSFTAAPDSPVFKHIFVNNCSVNGSKSNGILVAGLSDGIHTDIHFSNVAFTGTLGASIDYMSNSSFKNVTFDKKTSNTWTITHSTNVTTN</sequence>
<dbReference type="SUPFAM" id="SSF49265">
    <property type="entry name" value="Fibronectin type III"/>
    <property type="match status" value="1"/>
</dbReference>
<name>A0A1S8NDA7_CLOSA</name>
<dbReference type="Pfam" id="PF00295">
    <property type="entry name" value="Glyco_hydro_28"/>
    <property type="match status" value="1"/>
</dbReference>
<organism evidence="8 9">
    <name type="scientific">Clostridium saccharobutylicum</name>
    <dbReference type="NCBI Taxonomy" id="169679"/>
    <lineage>
        <taxon>Bacteria</taxon>
        <taxon>Bacillati</taxon>
        <taxon>Bacillota</taxon>
        <taxon>Clostridia</taxon>
        <taxon>Eubacteriales</taxon>
        <taxon>Clostridiaceae</taxon>
        <taxon>Clostridium</taxon>
    </lineage>
</organism>
<keyword evidence="3 4" id="KW-0326">Glycosidase</keyword>
<dbReference type="STRING" id="169679.CSACC_18970"/>
<evidence type="ECO:0000313" key="7">
    <source>
        <dbReference type="EMBL" id="OOM05843.1"/>
    </source>
</evidence>
<dbReference type="Proteomes" id="UP000191154">
    <property type="component" value="Unassembled WGS sequence"/>
</dbReference>
<keyword evidence="5" id="KW-0732">Signal</keyword>
<keyword evidence="2 4" id="KW-0378">Hydrolase</keyword>
<feature type="signal peptide" evidence="5">
    <location>
        <begin position="1"/>
        <end position="34"/>
    </location>
</feature>
<comment type="caution">
    <text evidence="8">The sequence shown here is derived from an EMBL/GenBank/DDBJ whole genome shotgun (WGS) entry which is preliminary data.</text>
</comment>
<reference evidence="8 9" key="1">
    <citation type="submission" date="2016-05" db="EMBL/GenBank/DDBJ databases">
        <title>Microbial solvent formation.</title>
        <authorList>
            <person name="Poehlein A."/>
            <person name="Montoya Solano J.D."/>
            <person name="Flitsch S."/>
            <person name="Krabben P."/>
            <person name="Duerre P."/>
            <person name="Daniel R."/>
        </authorList>
    </citation>
    <scope>NUCLEOTIDE SEQUENCE [LARGE SCALE GENOMIC DNA]</scope>
    <source>
        <strain evidence="8 9">L1-8</strain>
    </source>
</reference>
<dbReference type="Gene3D" id="2.60.40.10">
    <property type="entry name" value="Immunoglobulins"/>
    <property type="match status" value="1"/>
</dbReference>
<protein>
    <submittedName>
        <fullName evidence="8">Exo-poly-alpha-D-galacturonosidase</fullName>
        <ecNumber evidence="8">3.2.1.82</ecNumber>
    </submittedName>
</protein>
<dbReference type="PANTHER" id="PTHR31339:SF9">
    <property type="entry name" value="PLASMIN AND FIBRONECTIN-BINDING PROTEIN A"/>
    <property type="match status" value="1"/>
</dbReference>
<dbReference type="EC" id="3.2.1.82" evidence="8"/>
<proteinExistence type="inferred from homology"/>
<feature type="chain" id="PRO_5011901449" evidence="5">
    <location>
        <begin position="35"/>
        <end position="602"/>
    </location>
</feature>
<dbReference type="InterPro" id="IPR036116">
    <property type="entry name" value="FN3_sf"/>
</dbReference>
<evidence type="ECO:0000259" key="6">
    <source>
        <dbReference type="SMART" id="SM00060"/>
    </source>
</evidence>
<feature type="domain" description="Fibronectin type-III" evidence="6">
    <location>
        <begin position="53"/>
        <end position="156"/>
    </location>
</feature>
<dbReference type="EMBL" id="LZYZ01000002">
    <property type="protein sequence ID" value="OOM14465.1"/>
    <property type="molecule type" value="Genomic_DNA"/>
</dbReference>
<dbReference type="InterPro" id="IPR012334">
    <property type="entry name" value="Pectin_lyas_fold"/>
</dbReference>
<dbReference type="InterPro" id="IPR051801">
    <property type="entry name" value="GH28_Enzymes"/>
</dbReference>
<dbReference type="EMBL" id="LZYZ01000011">
    <property type="protein sequence ID" value="OOM05843.1"/>
    <property type="molecule type" value="Genomic_DNA"/>
</dbReference>
<comment type="similarity">
    <text evidence="1 4">Belongs to the glycosyl hydrolase 28 family.</text>
</comment>
<gene>
    <name evidence="8" type="primary">pehX_2</name>
    <name evidence="7" type="synonym">pehX_3</name>
    <name evidence="8" type="ORF">CLOSAC_13450</name>
    <name evidence="7" type="ORF">CLOSAC_44220</name>
</gene>